<organism evidence="2 3">
    <name type="scientific">Umbelopsis ramanniana AG</name>
    <dbReference type="NCBI Taxonomy" id="1314678"/>
    <lineage>
        <taxon>Eukaryota</taxon>
        <taxon>Fungi</taxon>
        <taxon>Fungi incertae sedis</taxon>
        <taxon>Mucoromycota</taxon>
        <taxon>Mucoromycotina</taxon>
        <taxon>Umbelopsidomycetes</taxon>
        <taxon>Umbelopsidales</taxon>
        <taxon>Umbelopsidaceae</taxon>
        <taxon>Umbelopsis</taxon>
    </lineage>
</organism>
<feature type="chain" id="PRO_5042185711" description="Secreted protein" evidence="1">
    <location>
        <begin position="17"/>
        <end position="159"/>
    </location>
</feature>
<dbReference type="RefSeq" id="XP_051444043.1">
    <property type="nucleotide sequence ID" value="XM_051593046.1"/>
</dbReference>
<feature type="signal peptide" evidence="1">
    <location>
        <begin position="1"/>
        <end position="16"/>
    </location>
</feature>
<keyword evidence="1" id="KW-0732">Signal</keyword>
<dbReference type="EMBL" id="MU620923">
    <property type="protein sequence ID" value="KAI8579039.1"/>
    <property type="molecule type" value="Genomic_DNA"/>
</dbReference>
<evidence type="ECO:0000256" key="1">
    <source>
        <dbReference type="SAM" id="SignalP"/>
    </source>
</evidence>
<protein>
    <recommendedName>
        <fullName evidence="4">Secreted protein</fullName>
    </recommendedName>
</protein>
<proteinExistence type="predicted"/>
<evidence type="ECO:0000313" key="3">
    <source>
        <dbReference type="Proteomes" id="UP001206595"/>
    </source>
</evidence>
<keyword evidence="3" id="KW-1185">Reference proteome</keyword>
<reference evidence="2" key="2">
    <citation type="journal article" date="2022" name="Proc. Natl. Acad. Sci. U.S.A.">
        <title>Diploid-dominant life cycles characterize the early evolution of Fungi.</title>
        <authorList>
            <person name="Amses K.R."/>
            <person name="Simmons D.R."/>
            <person name="Longcore J.E."/>
            <person name="Mondo S.J."/>
            <person name="Seto K."/>
            <person name="Jeronimo G.H."/>
            <person name="Bonds A.E."/>
            <person name="Quandt C.A."/>
            <person name="Davis W.J."/>
            <person name="Chang Y."/>
            <person name="Federici B.A."/>
            <person name="Kuo A."/>
            <person name="LaButti K."/>
            <person name="Pangilinan J."/>
            <person name="Andreopoulos W."/>
            <person name="Tritt A."/>
            <person name="Riley R."/>
            <person name="Hundley H."/>
            <person name="Johnson J."/>
            <person name="Lipzen A."/>
            <person name="Barry K."/>
            <person name="Lang B.F."/>
            <person name="Cuomo C.A."/>
            <person name="Buchler N.E."/>
            <person name="Grigoriev I.V."/>
            <person name="Spatafora J.W."/>
            <person name="Stajich J.E."/>
            <person name="James T.Y."/>
        </authorList>
    </citation>
    <scope>NUCLEOTIDE SEQUENCE</scope>
    <source>
        <strain evidence="2">AG</strain>
    </source>
</reference>
<comment type="caution">
    <text evidence="2">The sequence shown here is derived from an EMBL/GenBank/DDBJ whole genome shotgun (WGS) entry which is preliminary data.</text>
</comment>
<dbReference type="GeneID" id="75918388"/>
<name>A0AAD5E8V5_UMBRA</name>
<sequence>MRLLLCVLFCVVAVHAQLIQFQQPNLGKLGNGDTALLSWTVVGQHAVNPPLTDHNYPSSLTLFYSWTKNSDPSATFQIQASSGLSARPSANPARNLTHTSTWKLPNCRLFYRYPPDEYTFSFIAQPVYPSTRSNTTSPGVEPIRIQVFMQNNIATFPKC</sequence>
<reference evidence="2" key="1">
    <citation type="submission" date="2021-06" db="EMBL/GenBank/DDBJ databases">
        <authorList>
            <consortium name="DOE Joint Genome Institute"/>
            <person name="Mondo S.J."/>
            <person name="Amses K.R."/>
            <person name="Simmons D.R."/>
            <person name="Longcore J.E."/>
            <person name="Seto K."/>
            <person name="Alves G.H."/>
            <person name="Bonds A.E."/>
            <person name="Quandt C.A."/>
            <person name="Davis W.J."/>
            <person name="Chang Y."/>
            <person name="Letcher P.M."/>
            <person name="Powell M.J."/>
            <person name="Kuo A."/>
            <person name="Labutti K."/>
            <person name="Pangilinan J."/>
            <person name="Andreopoulos W."/>
            <person name="Tritt A."/>
            <person name="Riley R."/>
            <person name="Hundley H."/>
            <person name="Johnson J."/>
            <person name="Lipzen A."/>
            <person name="Barry K."/>
            <person name="Berbee M.L."/>
            <person name="Buchler N.E."/>
            <person name="Grigoriev I.V."/>
            <person name="Spatafora J.W."/>
            <person name="Stajich J.E."/>
            <person name="James T.Y."/>
        </authorList>
    </citation>
    <scope>NUCLEOTIDE SEQUENCE</scope>
    <source>
        <strain evidence="2">AG</strain>
    </source>
</reference>
<dbReference type="Proteomes" id="UP001206595">
    <property type="component" value="Unassembled WGS sequence"/>
</dbReference>
<evidence type="ECO:0000313" key="2">
    <source>
        <dbReference type="EMBL" id="KAI8579039.1"/>
    </source>
</evidence>
<accession>A0AAD5E8V5</accession>
<evidence type="ECO:0008006" key="4">
    <source>
        <dbReference type="Google" id="ProtNLM"/>
    </source>
</evidence>
<gene>
    <name evidence="2" type="ORF">K450DRAFT_272273</name>
</gene>
<dbReference type="AlphaFoldDB" id="A0AAD5E8V5"/>